<gene>
    <name evidence="3" type="ORF">CCR82_04005</name>
</gene>
<dbReference type="InterPro" id="IPR038610">
    <property type="entry name" value="FliK-like_C_sf"/>
</dbReference>
<evidence type="ECO:0000313" key="4">
    <source>
        <dbReference type="Proteomes" id="UP001296967"/>
    </source>
</evidence>
<feature type="compositionally biased region" description="Low complexity" evidence="1">
    <location>
        <begin position="178"/>
        <end position="212"/>
    </location>
</feature>
<dbReference type="Pfam" id="PF02120">
    <property type="entry name" value="Flg_hook"/>
    <property type="match status" value="1"/>
</dbReference>
<feature type="domain" description="Flagellar hook-length control protein-like C-terminal" evidence="2">
    <location>
        <begin position="370"/>
        <end position="445"/>
    </location>
</feature>
<feature type="region of interest" description="Disordered" evidence="1">
    <location>
        <begin position="19"/>
        <end position="90"/>
    </location>
</feature>
<keyword evidence="4" id="KW-1185">Reference proteome</keyword>
<feature type="region of interest" description="Disordered" evidence="1">
    <location>
        <begin position="240"/>
        <end position="273"/>
    </location>
</feature>
<feature type="region of interest" description="Disordered" evidence="1">
    <location>
        <begin position="167"/>
        <end position="214"/>
    </location>
</feature>
<dbReference type="Proteomes" id="UP001296967">
    <property type="component" value="Unassembled WGS sequence"/>
</dbReference>
<sequence length="463" mass="49015">MSGINTLIDTLMHQVLGKRVDTQQPRDLNPPVKPMSPADAPSAVRSDSRLDARSNPPITQTGRAAAREAPYTQARQPGGERQPTPSAQVNFTPTARSIADLLLRFPATATASAVRVTQPLFPSNAQPAPAQVAEHLQTTVRESGLFYESHLARWYRGGFSREQLQREPQMWRPLASSQAARQTAQAPTATPPGQAGQAGQQATQAPTAMPPQTSLPAFVLGLSRAAEPLPGLGQGKGPVAMGAAATPGSGTAASAATGAPSTSFPGQATTSMPGTAASLAATAARDGSMQQQAQVASAEMAALRSAPLQRGGEPIHESLQGLVRHQLELLATPVLRWEGDVWSGIFMALMIQPPPRRDDGREPAGEEAAEQEDDADKEWHSSMMLRVNGLGEVKVKLWLSESRLDLELSTADAEVRAALARGIDRLRLRLEAHALSEVEIRLRSLEPESAPAPPPAADAEARA</sequence>
<reference evidence="3" key="1">
    <citation type="submission" date="2017-05" db="EMBL/GenBank/DDBJ databases">
        <authorList>
            <person name="Imhoff J.F."/>
            <person name="Rahn T."/>
            <person name="Kuenzel S."/>
            <person name="Neulinger S.C."/>
        </authorList>
    </citation>
    <scope>NUCLEOTIDE SEQUENCE</scope>
    <source>
        <strain evidence="3">DSM 4395</strain>
    </source>
</reference>
<feature type="compositionally biased region" description="Basic and acidic residues" evidence="1">
    <location>
        <begin position="355"/>
        <end position="364"/>
    </location>
</feature>
<comment type="caution">
    <text evidence="3">The sequence shown here is derived from an EMBL/GenBank/DDBJ whole genome shotgun (WGS) entry which is preliminary data.</text>
</comment>
<evidence type="ECO:0000259" key="2">
    <source>
        <dbReference type="Pfam" id="PF02120"/>
    </source>
</evidence>
<organism evidence="3 4">
    <name type="scientific">Halochromatium salexigens</name>
    <name type="common">Chromatium salexigens</name>
    <dbReference type="NCBI Taxonomy" id="49447"/>
    <lineage>
        <taxon>Bacteria</taxon>
        <taxon>Pseudomonadati</taxon>
        <taxon>Pseudomonadota</taxon>
        <taxon>Gammaproteobacteria</taxon>
        <taxon>Chromatiales</taxon>
        <taxon>Chromatiaceae</taxon>
        <taxon>Halochromatium</taxon>
    </lineage>
</organism>
<feature type="compositionally biased region" description="Low complexity" evidence="1">
    <location>
        <begin position="242"/>
        <end position="263"/>
    </location>
</feature>
<proteinExistence type="predicted"/>
<evidence type="ECO:0000313" key="3">
    <source>
        <dbReference type="EMBL" id="MBK5929718.1"/>
    </source>
</evidence>
<dbReference type="Gene3D" id="3.30.750.140">
    <property type="match status" value="1"/>
</dbReference>
<feature type="compositionally biased region" description="Polar residues" evidence="1">
    <location>
        <begin position="264"/>
        <end position="273"/>
    </location>
</feature>
<dbReference type="AlphaFoldDB" id="A0AAJ0UE13"/>
<name>A0AAJ0UE13_HALSE</name>
<evidence type="ECO:0000256" key="1">
    <source>
        <dbReference type="SAM" id="MobiDB-lite"/>
    </source>
</evidence>
<feature type="region of interest" description="Disordered" evidence="1">
    <location>
        <begin position="443"/>
        <end position="463"/>
    </location>
</feature>
<dbReference type="InterPro" id="IPR021136">
    <property type="entry name" value="Flagellar_hook_control-like_C"/>
</dbReference>
<dbReference type="EMBL" id="NHSF01000021">
    <property type="protein sequence ID" value="MBK5929718.1"/>
    <property type="molecule type" value="Genomic_DNA"/>
</dbReference>
<feature type="region of interest" description="Disordered" evidence="1">
    <location>
        <begin position="354"/>
        <end position="378"/>
    </location>
</feature>
<reference evidence="3" key="2">
    <citation type="journal article" date="2020" name="Microorganisms">
        <title>Osmotic Adaptation and Compatible Solute Biosynthesis of Phototrophic Bacteria as Revealed from Genome Analyses.</title>
        <authorList>
            <person name="Imhoff J.F."/>
            <person name="Rahn T."/>
            <person name="Kunzel S."/>
            <person name="Keller A."/>
            <person name="Neulinger S.C."/>
        </authorList>
    </citation>
    <scope>NUCLEOTIDE SEQUENCE</scope>
    <source>
        <strain evidence="3">DSM 4395</strain>
    </source>
</reference>
<accession>A0AAJ0UE13</accession>
<feature type="compositionally biased region" description="Acidic residues" evidence="1">
    <location>
        <begin position="365"/>
        <end position="376"/>
    </location>
</feature>
<protein>
    <recommendedName>
        <fullName evidence="2">Flagellar hook-length control protein-like C-terminal domain-containing protein</fullName>
    </recommendedName>
</protein>